<evidence type="ECO:0000259" key="3">
    <source>
        <dbReference type="Pfam" id="PF01757"/>
    </source>
</evidence>
<feature type="transmembrane region" description="Helical" evidence="2">
    <location>
        <begin position="581"/>
        <end position="601"/>
    </location>
</feature>
<accession>A0AAX4IH08</accession>
<dbReference type="InterPro" id="IPR050879">
    <property type="entry name" value="Acyltransferase_3"/>
</dbReference>
<name>A0AAX4IH08_9PEZI</name>
<dbReference type="Pfam" id="PF01757">
    <property type="entry name" value="Acyl_transf_3"/>
    <property type="match status" value="2"/>
</dbReference>
<feature type="transmembrane region" description="Helical" evidence="2">
    <location>
        <begin position="613"/>
        <end position="633"/>
    </location>
</feature>
<feature type="compositionally biased region" description="Basic residues" evidence="1">
    <location>
        <begin position="1"/>
        <end position="10"/>
    </location>
</feature>
<keyword evidence="4" id="KW-0808">Transferase</keyword>
<dbReference type="GO" id="GO:0016747">
    <property type="term" value="F:acyltransferase activity, transferring groups other than amino-acyl groups"/>
    <property type="evidence" value="ECO:0007669"/>
    <property type="project" value="InterPro"/>
</dbReference>
<evidence type="ECO:0000256" key="1">
    <source>
        <dbReference type="SAM" id="MobiDB-lite"/>
    </source>
</evidence>
<keyword evidence="2" id="KW-0812">Transmembrane</keyword>
<dbReference type="RefSeq" id="XP_062779931.1">
    <property type="nucleotide sequence ID" value="XM_062923880.1"/>
</dbReference>
<reference evidence="5" key="1">
    <citation type="journal article" date="2023" name="bioRxiv">
        <title>Complete genome of the Medicago anthracnose fungus, Colletotrichum destructivum, reveals a mini-chromosome-like region within a core chromosome.</title>
        <authorList>
            <person name="Lapalu N."/>
            <person name="Simon A."/>
            <person name="Lu A."/>
            <person name="Plaumann P.-L."/>
            <person name="Amselem J."/>
            <person name="Pigne S."/>
            <person name="Auger A."/>
            <person name="Koch C."/>
            <person name="Dallery J.-F."/>
            <person name="O'Connell R.J."/>
        </authorList>
    </citation>
    <scope>NUCLEOTIDE SEQUENCE [LARGE SCALE GENOMIC DNA]</scope>
    <source>
        <strain evidence="5">CBS 520.97</strain>
    </source>
</reference>
<dbReference type="PANTHER" id="PTHR23028:SF134">
    <property type="entry name" value="PUTATIVE (AFU_ORTHOLOGUE AFUA_4G08520)-RELATED"/>
    <property type="match status" value="1"/>
</dbReference>
<organism evidence="4 5">
    <name type="scientific">Colletotrichum destructivum</name>
    <dbReference type="NCBI Taxonomy" id="34406"/>
    <lineage>
        <taxon>Eukaryota</taxon>
        <taxon>Fungi</taxon>
        <taxon>Dikarya</taxon>
        <taxon>Ascomycota</taxon>
        <taxon>Pezizomycotina</taxon>
        <taxon>Sordariomycetes</taxon>
        <taxon>Hypocreomycetidae</taxon>
        <taxon>Glomerellales</taxon>
        <taxon>Glomerellaceae</taxon>
        <taxon>Colletotrichum</taxon>
        <taxon>Colletotrichum destructivum species complex</taxon>
    </lineage>
</organism>
<keyword evidence="2" id="KW-1133">Transmembrane helix</keyword>
<feature type="domain" description="Acyltransferase 3" evidence="3">
    <location>
        <begin position="56"/>
        <end position="178"/>
    </location>
</feature>
<feature type="compositionally biased region" description="Basic and acidic residues" evidence="1">
    <location>
        <begin position="32"/>
        <end position="48"/>
    </location>
</feature>
<feature type="domain" description="Acyltransferase 3" evidence="3">
    <location>
        <begin position="362"/>
        <end position="629"/>
    </location>
</feature>
<feature type="transmembrane region" description="Helical" evidence="2">
    <location>
        <begin position="542"/>
        <end position="561"/>
    </location>
</feature>
<keyword evidence="5" id="KW-1185">Reference proteome</keyword>
<proteinExistence type="predicted"/>
<dbReference type="Proteomes" id="UP001322277">
    <property type="component" value="Chromosome 5"/>
</dbReference>
<feature type="region of interest" description="Disordered" evidence="1">
    <location>
        <begin position="1"/>
        <end position="48"/>
    </location>
</feature>
<keyword evidence="2" id="KW-0472">Membrane</keyword>
<dbReference type="GeneID" id="87944224"/>
<sequence length="653" mass="72480">MFARSSRARQRGTMWEESTRGQDGQLDMPARSTKEREGGTDEKTSSRGGAADKIRCLDGLRGVACLLVFNYHFLWPWTPAIMLGYGAMPPGSPEPYFERSSLPILCLLQRGRPMVAIFFAISGYVLCRHILRAIHERRLEAAYQGLASSVFRRVFRLYIPPTISMFLVALLAQMGAFRSEDDIYKGPDSRYINGTVTVAQLNVNGTRCVNGTHAVEGASGVADYLRLQTPAFLGNVTTNETSTLCLNATSQLFMPAMLYMLADDIEAKAKAANETRARELNGTMINVTMEDTTTTTITHAGDKAKAEKHKPSYHDLLHLHMKPAAALSGNDDDDTDANGRANATRGPTNFTWVQLGGSWEEHPFIHDNMTYALKNFTRAYVEWANPFNFGHYHTRYDPHTFTIPMELRGSMFIYLFLLATAALRAKWRFRVGALLSAYSLVLGRWDMATFMGGVLLSEADIRRADRNGGGVGGGGGLVPPATSSKKSRHRAGLGQSALGSRTTRWAALVVALYLLSYPDAGAEWTPGFVFLSSLVPRYYAPLSGWMFYQATGALLLLPCVLHSPTLRGALEGRVAQYLGRVSFSFYLVHGPVLHSLGFWIMPRLFERLGRNTGFVVGWVVLLGVSLYLSDWWCRKVDVWSATVGRRVEKMMKD</sequence>
<feature type="transmembrane region" description="Helical" evidence="2">
    <location>
        <begin position="155"/>
        <end position="177"/>
    </location>
</feature>
<gene>
    <name evidence="4" type="ORF">CDEST_07721</name>
</gene>
<dbReference type="AlphaFoldDB" id="A0AAX4IH08"/>
<feature type="transmembrane region" description="Helical" evidence="2">
    <location>
        <begin position="115"/>
        <end position="135"/>
    </location>
</feature>
<dbReference type="PANTHER" id="PTHR23028">
    <property type="entry name" value="ACETYLTRANSFERASE"/>
    <property type="match status" value="1"/>
</dbReference>
<evidence type="ECO:0000313" key="5">
    <source>
        <dbReference type="Proteomes" id="UP001322277"/>
    </source>
</evidence>
<dbReference type="InterPro" id="IPR002656">
    <property type="entry name" value="Acyl_transf_3_dom"/>
</dbReference>
<protein>
    <submittedName>
        <fullName evidence="4">Acyltransferase 3 domain-containing protein</fullName>
    </submittedName>
</protein>
<keyword evidence="4" id="KW-0012">Acyltransferase</keyword>
<evidence type="ECO:0000313" key="4">
    <source>
        <dbReference type="EMBL" id="WQF82707.1"/>
    </source>
</evidence>
<dbReference type="EMBL" id="CP137309">
    <property type="protein sequence ID" value="WQF82707.1"/>
    <property type="molecule type" value="Genomic_DNA"/>
</dbReference>
<dbReference type="KEGG" id="cdet:87944224"/>
<evidence type="ECO:0000256" key="2">
    <source>
        <dbReference type="SAM" id="Phobius"/>
    </source>
</evidence>